<evidence type="ECO:0000313" key="8">
    <source>
        <dbReference type="EMBL" id="MBM6948010.1"/>
    </source>
</evidence>
<keyword evidence="3 6" id="KW-0812">Transmembrane</keyword>
<keyword evidence="4 6" id="KW-1133">Transmembrane helix</keyword>
<feature type="domain" description="ABC3 transporter permease C-terminal" evidence="7">
    <location>
        <begin position="612"/>
        <end position="729"/>
    </location>
</feature>
<dbReference type="Pfam" id="PF02687">
    <property type="entry name" value="FtsX"/>
    <property type="match status" value="2"/>
</dbReference>
<evidence type="ECO:0000256" key="4">
    <source>
        <dbReference type="ARBA" id="ARBA00022989"/>
    </source>
</evidence>
<dbReference type="PANTHER" id="PTHR30287">
    <property type="entry name" value="MEMBRANE COMPONENT OF PREDICTED ABC SUPERFAMILY METABOLITE UPTAKE TRANSPORTER"/>
    <property type="match status" value="1"/>
</dbReference>
<feature type="transmembrane region" description="Helical" evidence="6">
    <location>
        <begin position="242"/>
        <end position="263"/>
    </location>
</feature>
<name>A0A939BGF5_9CLOT</name>
<feature type="transmembrane region" description="Helical" evidence="6">
    <location>
        <begin position="663"/>
        <end position="684"/>
    </location>
</feature>
<dbReference type="RefSeq" id="WP_204906039.1">
    <property type="nucleotide sequence ID" value="NZ_JACJKS010000005.1"/>
</dbReference>
<evidence type="ECO:0000256" key="3">
    <source>
        <dbReference type="ARBA" id="ARBA00022692"/>
    </source>
</evidence>
<dbReference type="PANTHER" id="PTHR30287:SF1">
    <property type="entry name" value="INNER MEMBRANE PROTEIN"/>
    <property type="match status" value="1"/>
</dbReference>
<protein>
    <submittedName>
        <fullName evidence="8">FtsX-like permease family protein</fullName>
    </submittedName>
</protein>
<dbReference type="AlphaFoldDB" id="A0A939BGF5"/>
<evidence type="ECO:0000256" key="6">
    <source>
        <dbReference type="SAM" id="Phobius"/>
    </source>
</evidence>
<evidence type="ECO:0000256" key="1">
    <source>
        <dbReference type="ARBA" id="ARBA00004651"/>
    </source>
</evidence>
<evidence type="ECO:0000259" key="7">
    <source>
        <dbReference type="Pfam" id="PF02687"/>
    </source>
</evidence>
<keyword evidence="2" id="KW-1003">Cell membrane</keyword>
<feature type="transmembrane region" description="Helical" evidence="6">
    <location>
        <begin position="408"/>
        <end position="429"/>
    </location>
</feature>
<gene>
    <name evidence="8" type="ORF">H6A20_04940</name>
</gene>
<sequence length="740" mass="83810">MKLNKRYSRSIKSNLSFYVSSTILTIMTLFLFFMMNIAGSAIWEFGDDFFETQNLEHANFSTYLPISETEIEELEEDYSVNLEAQYYSNIETDGVTARVFKKTNEINLYSVTEGEDVALNDEIIISEGYAVFNKISLGDQITIGDKAYTITGFFQRPDYLYMLQNEGDSYKNVTTFYLAYVTDEEYEHIGGDNCMYLVRYEEDNQADFRKAINENYYMRTYISEQENMRIDMVKMQAEMFTAISYIILAVMPLSVVVLVIIVINRKVKSEQRLIGTLTALGYKKGKLMHHYAGFAMIPGLFGGIFAVIFAMIFAQPFGEVCLADYEPMRIECQVAPVAAVIAIVVPTVMYVLAAIYSVNKLLKKDTVLLLNGNSEQGERNYKNMLVKNKISFRIKYAMRSLIGNPSRTFVVLLGIFLGSYIALLGYSFLDTMDNTKQNMVDKMGSFEYQYVLNELVEGDPYGGEPVIMSTMENREGEQFSIIGTTDSNPYLQLKDVEGNNVSLDDGYYITSIMAMLQDVQTGDKMILCNQLTLEEFEITVAGIIDNDMQNALFSNRENVANIMSIDEDISNVVMSDVELDIPDSKIIQTIKKADAKEQFQNMSNQMNVMVYFLIGIGAIICVASIYVAVNMLVSENRSNISMLKVLGYKDNQINQIVLNVNHILLPIGFLLSIPLVFASTNWFMVFLADFIGVLPKAYVAPMSFIYTAVLVCCSYFGSLFLLRRKVSKVDMVESLKGNRE</sequence>
<reference evidence="8" key="1">
    <citation type="submission" date="2020-08" db="EMBL/GenBank/DDBJ databases">
        <authorList>
            <person name="Cejkova D."/>
            <person name="Kubasova T."/>
            <person name="Jahodarova E."/>
            <person name="Rychlik I."/>
        </authorList>
    </citation>
    <scope>NUCLEOTIDE SEQUENCE</scope>
    <source>
        <strain evidence="8">An582</strain>
    </source>
</reference>
<evidence type="ECO:0000256" key="5">
    <source>
        <dbReference type="ARBA" id="ARBA00023136"/>
    </source>
</evidence>
<comment type="subcellular location">
    <subcellularLocation>
        <location evidence="1">Cell membrane</location>
        <topology evidence="1">Multi-pass membrane protein</topology>
    </subcellularLocation>
</comment>
<keyword evidence="5 6" id="KW-0472">Membrane</keyword>
<dbReference type="GO" id="GO:0005886">
    <property type="term" value="C:plasma membrane"/>
    <property type="evidence" value="ECO:0007669"/>
    <property type="project" value="UniProtKB-SubCell"/>
</dbReference>
<feature type="transmembrane region" description="Helical" evidence="6">
    <location>
        <begin position="608"/>
        <end position="633"/>
    </location>
</feature>
<feature type="domain" description="ABC3 transporter permease C-terminal" evidence="7">
    <location>
        <begin position="246"/>
        <end position="365"/>
    </location>
</feature>
<feature type="transmembrane region" description="Helical" evidence="6">
    <location>
        <begin position="334"/>
        <end position="356"/>
    </location>
</feature>
<dbReference type="InterPro" id="IPR003838">
    <property type="entry name" value="ABC3_permease_C"/>
</dbReference>
<organism evidence="8 9">
    <name type="scientific">Mordavella massiliensis</name>
    <dbReference type="NCBI Taxonomy" id="1871024"/>
    <lineage>
        <taxon>Bacteria</taxon>
        <taxon>Bacillati</taxon>
        <taxon>Bacillota</taxon>
        <taxon>Clostridia</taxon>
        <taxon>Eubacteriales</taxon>
        <taxon>Clostridiaceae</taxon>
        <taxon>Mordavella</taxon>
    </lineage>
</organism>
<evidence type="ECO:0000313" key="9">
    <source>
        <dbReference type="Proteomes" id="UP000705508"/>
    </source>
</evidence>
<proteinExistence type="predicted"/>
<feature type="transmembrane region" description="Helical" evidence="6">
    <location>
        <begin position="704"/>
        <end position="722"/>
    </location>
</feature>
<dbReference type="EMBL" id="JACJKS010000005">
    <property type="protein sequence ID" value="MBM6948010.1"/>
    <property type="molecule type" value="Genomic_DNA"/>
</dbReference>
<feature type="transmembrane region" description="Helical" evidence="6">
    <location>
        <begin position="291"/>
        <end position="314"/>
    </location>
</feature>
<dbReference type="InterPro" id="IPR038766">
    <property type="entry name" value="Membrane_comp_ABC_pdt"/>
</dbReference>
<dbReference type="Proteomes" id="UP000705508">
    <property type="component" value="Unassembled WGS sequence"/>
</dbReference>
<reference evidence="8" key="2">
    <citation type="journal article" date="2021" name="Sci. Rep.">
        <title>The distribution of antibiotic resistance genes in chicken gut microbiota commensals.</title>
        <authorList>
            <person name="Juricova H."/>
            <person name="Matiasovicova J."/>
            <person name="Kubasova T."/>
            <person name="Cejkova D."/>
            <person name="Rychlik I."/>
        </authorList>
    </citation>
    <scope>NUCLEOTIDE SEQUENCE</scope>
    <source>
        <strain evidence="8">An582</strain>
    </source>
</reference>
<feature type="transmembrane region" description="Helical" evidence="6">
    <location>
        <begin position="21"/>
        <end position="43"/>
    </location>
</feature>
<accession>A0A939BGF5</accession>
<comment type="caution">
    <text evidence="8">The sequence shown here is derived from an EMBL/GenBank/DDBJ whole genome shotgun (WGS) entry which is preliminary data.</text>
</comment>
<evidence type="ECO:0000256" key="2">
    <source>
        <dbReference type="ARBA" id="ARBA00022475"/>
    </source>
</evidence>